<proteinExistence type="predicted"/>
<protein>
    <submittedName>
        <fullName evidence="1">Uncharacterized protein</fullName>
    </submittedName>
</protein>
<sequence length="79" mass="8493">MNHEDTAMHAAHHSSAAPSAFELRFPSLSGTGCALSFPCDANGSVHMDSLSERARNNYLLARALMGRDYGWPSVLASQT</sequence>
<reference evidence="1 2" key="1">
    <citation type="submission" date="2023-07" db="EMBL/GenBank/DDBJ databases">
        <title>Sorghum-associated microbial communities from plants grown in Nebraska, USA.</title>
        <authorList>
            <person name="Schachtman D."/>
        </authorList>
    </citation>
    <scope>NUCLEOTIDE SEQUENCE [LARGE SCALE GENOMIC DNA]</scope>
    <source>
        <strain evidence="1 2">DS1781</strain>
    </source>
</reference>
<organism evidence="1 2">
    <name type="scientific">Variovorax soli</name>
    <dbReference type="NCBI Taxonomy" id="376815"/>
    <lineage>
        <taxon>Bacteria</taxon>
        <taxon>Pseudomonadati</taxon>
        <taxon>Pseudomonadota</taxon>
        <taxon>Betaproteobacteria</taxon>
        <taxon>Burkholderiales</taxon>
        <taxon>Comamonadaceae</taxon>
        <taxon>Variovorax</taxon>
    </lineage>
</organism>
<comment type="caution">
    <text evidence="1">The sequence shown here is derived from an EMBL/GenBank/DDBJ whole genome shotgun (WGS) entry which is preliminary data.</text>
</comment>
<accession>A0ABU1NKU8</accession>
<evidence type="ECO:0000313" key="1">
    <source>
        <dbReference type="EMBL" id="MDR6538486.1"/>
    </source>
</evidence>
<gene>
    <name evidence="1" type="ORF">J2739_004279</name>
</gene>
<dbReference type="Proteomes" id="UP001184230">
    <property type="component" value="Unassembled WGS sequence"/>
</dbReference>
<evidence type="ECO:0000313" key="2">
    <source>
        <dbReference type="Proteomes" id="UP001184230"/>
    </source>
</evidence>
<dbReference type="EMBL" id="JAVDRF010000011">
    <property type="protein sequence ID" value="MDR6538486.1"/>
    <property type="molecule type" value="Genomic_DNA"/>
</dbReference>
<name>A0ABU1NKU8_9BURK</name>
<keyword evidence="2" id="KW-1185">Reference proteome</keyword>